<dbReference type="RefSeq" id="XP_035350947.1">
    <property type="nucleotide sequence ID" value="XM_035495054.1"/>
</dbReference>
<feature type="non-terminal residue" evidence="3">
    <location>
        <position position="1"/>
    </location>
</feature>
<dbReference type="InterPro" id="IPR029001">
    <property type="entry name" value="ITPase-like_fam"/>
</dbReference>
<dbReference type="OrthoDB" id="6288734at2759"/>
<evidence type="ECO:0000313" key="3">
    <source>
        <dbReference type="EMBL" id="QKX64774.1"/>
    </source>
</evidence>
<keyword evidence="2" id="KW-0378">Hydrolase</keyword>
<evidence type="ECO:0000256" key="2">
    <source>
        <dbReference type="ARBA" id="ARBA00022801"/>
    </source>
</evidence>
<gene>
    <name evidence="3" type="ORF">TRUGW13939_11950</name>
</gene>
<dbReference type="GO" id="GO:0009143">
    <property type="term" value="P:nucleoside triphosphate catabolic process"/>
    <property type="evidence" value="ECO:0007669"/>
    <property type="project" value="InterPro"/>
</dbReference>
<evidence type="ECO:0000256" key="1">
    <source>
        <dbReference type="ARBA" id="ARBA00008023"/>
    </source>
</evidence>
<proteinExistence type="inferred from homology"/>
<dbReference type="PANTHER" id="PTHR11067:SF9">
    <property type="entry name" value="INOSINE TRIPHOSPHATE PYROPHOSPHATASE"/>
    <property type="match status" value="1"/>
</dbReference>
<name>A0A7H8REF0_TALRU</name>
<dbReference type="Proteomes" id="UP000509510">
    <property type="component" value="Chromosome VI"/>
</dbReference>
<dbReference type="InterPro" id="IPR002637">
    <property type="entry name" value="RdgB/HAM1"/>
</dbReference>
<dbReference type="AlphaFoldDB" id="A0A7H8REF0"/>
<dbReference type="SUPFAM" id="SSF52972">
    <property type="entry name" value="ITPase-like"/>
    <property type="match status" value="1"/>
</dbReference>
<reference evidence="4" key="1">
    <citation type="submission" date="2020-06" db="EMBL/GenBank/DDBJ databases">
        <title>A chromosome-scale genome assembly of Talaromyces rugulosus W13939.</title>
        <authorList>
            <person name="Wang B."/>
            <person name="Guo L."/>
            <person name="Ye K."/>
            <person name="Wang L."/>
        </authorList>
    </citation>
    <scope>NUCLEOTIDE SEQUENCE [LARGE SCALE GENOMIC DNA]</scope>
    <source>
        <strain evidence="4">W13939</strain>
    </source>
</reference>
<protein>
    <submittedName>
        <fullName evidence="3">Uncharacterized protein</fullName>
    </submittedName>
</protein>
<dbReference type="GO" id="GO:0047429">
    <property type="term" value="F:nucleoside triphosphate diphosphatase activity"/>
    <property type="evidence" value="ECO:0007669"/>
    <property type="project" value="InterPro"/>
</dbReference>
<dbReference type="Pfam" id="PF01725">
    <property type="entry name" value="Ham1p_like"/>
    <property type="match status" value="1"/>
</dbReference>
<dbReference type="GeneID" id="55999426"/>
<evidence type="ECO:0000313" key="4">
    <source>
        <dbReference type="Proteomes" id="UP000509510"/>
    </source>
</evidence>
<keyword evidence="4" id="KW-1185">Reference proteome</keyword>
<dbReference type="GO" id="GO:0005737">
    <property type="term" value="C:cytoplasm"/>
    <property type="evidence" value="ECO:0007669"/>
    <property type="project" value="TreeGrafter"/>
</dbReference>
<dbReference type="EMBL" id="CP055903">
    <property type="protein sequence ID" value="QKX64774.1"/>
    <property type="molecule type" value="Genomic_DNA"/>
</dbReference>
<dbReference type="PANTHER" id="PTHR11067">
    <property type="entry name" value="INOSINE TRIPHOSPHATE PYROPHOSPHATASE/HAM1 PROTEIN"/>
    <property type="match status" value="1"/>
</dbReference>
<sequence length="82" mass="9126">SDQRHSKDFVELLGNEGLCRLLIPYVDKTAQAVCTIAYSSGPGSEPVLFQGRLVGQVVPERGISSFGTAFFQMSYIFQQYLY</sequence>
<dbReference type="KEGG" id="trg:TRUGW13939_11950"/>
<accession>A0A7H8REF0</accession>
<organism evidence="3 4">
    <name type="scientific">Talaromyces rugulosus</name>
    <name type="common">Penicillium rugulosum</name>
    <dbReference type="NCBI Taxonomy" id="121627"/>
    <lineage>
        <taxon>Eukaryota</taxon>
        <taxon>Fungi</taxon>
        <taxon>Dikarya</taxon>
        <taxon>Ascomycota</taxon>
        <taxon>Pezizomycotina</taxon>
        <taxon>Eurotiomycetes</taxon>
        <taxon>Eurotiomycetidae</taxon>
        <taxon>Eurotiales</taxon>
        <taxon>Trichocomaceae</taxon>
        <taxon>Talaromyces</taxon>
        <taxon>Talaromyces sect. Islandici</taxon>
    </lineage>
</organism>
<dbReference type="Gene3D" id="3.90.950.10">
    <property type="match status" value="1"/>
</dbReference>
<comment type="similarity">
    <text evidence="1">Belongs to the HAM1 NTPase family.</text>
</comment>